<dbReference type="RefSeq" id="WP_101071478.1">
    <property type="nucleotide sequence ID" value="NZ_PISP01000001.1"/>
</dbReference>
<dbReference type="GO" id="GO:0031956">
    <property type="term" value="F:medium-chain fatty acid-CoA ligase activity"/>
    <property type="evidence" value="ECO:0007669"/>
    <property type="project" value="TreeGrafter"/>
</dbReference>
<dbReference type="InterPro" id="IPR025110">
    <property type="entry name" value="AMP-bd_C"/>
</dbReference>
<dbReference type="InterPro" id="IPR020845">
    <property type="entry name" value="AMP-binding_CS"/>
</dbReference>
<feature type="domain" description="AMP-dependent synthetase/ligase" evidence="1">
    <location>
        <begin position="23"/>
        <end position="354"/>
    </location>
</feature>
<evidence type="ECO:0000313" key="4">
    <source>
        <dbReference type="Proteomes" id="UP000233398"/>
    </source>
</evidence>
<dbReference type="Gene3D" id="3.40.50.12780">
    <property type="entry name" value="N-terminal domain of ligase-like"/>
    <property type="match status" value="1"/>
</dbReference>
<dbReference type="InterPro" id="IPR000873">
    <property type="entry name" value="AMP-dep_synth/lig_dom"/>
</dbReference>
<dbReference type="Proteomes" id="UP000233398">
    <property type="component" value="Unassembled WGS sequence"/>
</dbReference>
<dbReference type="GO" id="GO:0006631">
    <property type="term" value="P:fatty acid metabolic process"/>
    <property type="evidence" value="ECO:0007669"/>
    <property type="project" value="TreeGrafter"/>
</dbReference>
<dbReference type="OrthoDB" id="9765680at2"/>
<evidence type="ECO:0000313" key="3">
    <source>
        <dbReference type="EMBL" id="PKD44188.1"/>
    </source>
</evidence>
<evidence type="ECO:0008006" key="5">
    <source>
        <dbReference type="Google" id="ProtNLM"/>
    </source>
</evidence>
<evidence type="ECO:0000259" key="1">
    <source>
        <dbReference type="Pfam" id="PF00501"/>
    </source>
</evidence>
<protein>
    <recommendedName>
        <fullName evidence="5">O-succinylbenzoate--CoA ligase</fullName>
    </recommendedName>
</protein>
<proteinExistence type="predicted"/>
<dbReference type="PROSITE" id="PS00455">
    <property type="entry name" value="AMP_BINDING"/>
    <property type="match status" value="1"/>
</dbReference>
<dbReference type="PANTHER" id="PTHR43201">
    <property type="entry name" value="ACYL-COA SYNTHETASE"/>
    <property type="match status" value="1"/>
</dbReference>
<dbReference type="PANTHER" id="PTHR43201:SF32">
    <property type="entry name" value="2-SUCCINYLBENZOATE--COA LIGASE, CHLOROPLASTIC_PEROXISOMAL"/>
    <property type="match status" value="1"/>
</dbReference>
<dbReference type="EMBL" id="PISP01000001">
    <property type="protein sequence ID" value="PKD44188.1"/>
    <property type="molecule type" value="Genomic_DNA"/>
</dbReference>
<evidence type="ECO:0000259" key="2">
    <source>
        <dbReference type="Pfam" id="PF13193"/>
    </source>
</evidence>
<dbReference type="Pfam" id="PF13193">
    <property type="entry name" value="AMP-binding_C"/>
    <property type="match status" value="1"/>
</dbReference>
<dbReference type="Gene3D" id="3.30.300.30">
    <property type="match status" value="1"/>
</dbReference>
<dbReference type="InterPro" id="IPR045851">
    <property type="entry name" value="AMP-bd_C_sf"/>
</dbReference>
<sequence length="490" mass="55321">MTPASINTDLFQNPDKSLIFLASDRNEYTYQNLYGFTDWLLKKTEGVSFSAHKPLLICSPSSDEVIFLISACFLLKIPFISLHEDFSDSDAEKLKDQIDPALIYTTDENRFDQTFTASNLQISNDELLRTADFNTTSFSLHDPEQIAGLFLTSGSTGTPKIVPIKRRQVFFAAQASAENFKPGKNKYWLLCLPLNHVGGISIILRSLLYGSAIYRVDKFETEEVSNLLANHREFEVASMVPTMLINIMDDSHFQTHPKFKAILLGGGPITLELIEWAITRGIPIVTSYGMTETFAQIAANPILSPSGMYSPKNSVGRLFPPNSIEIRNDEGAALPLRESGQIWLKGPQIFDGYLSEDLNEIVFDENGWFKTGDFGYLNFRKQLFIETRRTDLIITGGENVNPHDVEQVIETFPGISRSAVIGVHDKKWGQRVVAFYTSDMDQIDETELKTYLKKELLAYQVPKELIRKDSLPVTALGKIKKRELLRSYRD</sequence>
<accession>A0A2N0VJ64</accession>
<name>A0A2N0VJ64_9BACT</name>
<dbReference type="Pfam" id="PF00501">
    <property type="entry name" value="AMP-binding"/>
    <property type="match status" value="1"/>
</dbReference>
<reference evidence="3 4" key="1">
    <citation type="submission" date="2017-11" db="EMBL/GenBank/DDBJ databases">
        <title>Rhodohalobacter 15182 sp. nov., isolated from a salt lake.</title>
        <authorList>
            <person name="Han S."/>
        </authorList>
    </citation>
    <scope>NUCLEOTIDE SEQUENCE [LARGE SCALE GENOMIC DNA]</scope>
    <source>
        <strain evidence="3 4">15182</strain>
    </source>
</reference>
<dbReference type="SUPFAM" id="SSF56801">
    <property type="entry name" value="Acetyl-CoA synthetase-like"/>
    <property type="match status" value="1"/>
</dbReference>
<dbReference type="InterPro" id="IPR042099">
    <property type="entry name" value="ANL_N_sf"/>
</dbReference>
<keyword evidence="4" id="KW-1185">Reference proteome</keyword>
<feature type="domain" description="AMP-binding enzyme C-terminal" evidence="2">
    <location>
        <begin position="405"/>
        <end position="478"/>
    </location>
</feature>
<comment type="caution">
    <text evidence="3">The sequence shown here is derived from an EMBL/GenBank/DDBJ whole genome shotgun (WGS) entry which is preliminary data.</text>
</comment>
<organism evidence="3 4">
    <name type="scientific">Rhodohalobacter barkolensis</name>
    <dbReference type="NCBI Taxonomy" id="2053187"/>
    <lineage>
        <taxon>Bacteria</taxon>
        <taxon>Pseudomonadati</taxon>
        <taxon>Balneolota</taxon>
        <taxon>Balneolia</taxon>
        <taxon>Balneolales</taxon>
        <taxon>Balneolaceae</taxon>
        <taxon>Rhodohalobacter</taxon>
    </lineage>
</organism>
<gene>
    <name evidence="3" type="ORF">CWD77_01595</name>
</gene>
<dbReference type="AlphaFoldDB" id="A0A2N0VJ64"/>